<reference evidence="2 4" key="2">
    <citation type="submission" date="2016-10" db="EMBL/GenBank/DDBJ databases">
        <authorList>
            <person name="de Groot N.N."/>
        </authorList>
    </citation>
    <scope>NUCLEOTIDE SEQUENCE [LARGE SCALE GENOMIC DNA]</scope>
    <source>
        <strain evidence="2 4">DSM 25947</strain>
    </source>
</reference>
<dbReference type="KEGG" id="dori:FH5T_10510"/>
<evidence type="ECO:0000313" key="1">
    <source>
        <dbReference type="EMBL" id="AHW59888.1"/>
    </source>
</evidence>
<dbReference type="Proteomes" id="UP000023772">
    <property type="component" value="Chromosome"/>
</dbReference>
<sequence>MKSITININNDKLANKVIRLLKSFKDEGLEIVSKEDMNDLKLLRATRNEESIPFDEYLKYGD</sequence>
<dbReference type="STRING" id="1168034.FH5T_10510"/>
<name>X5DAS1_9BACT</name>
<dbReference type="HOGENOM" id="CLU_196143_0_0_10"/>
<gene>
    <name evidence="1" type="ORF">FH5T_10510</name>
    <name evidence="2" type="ORF">SAMN05444285_12220</name>
</gene>
<dbReference type="Proteomes" id="UP000181981">
    <property type="component" value="Unassembled WGS sequence"/>
</dbReference>
<dbReference type="eggNOG" id="ENOG5033AYY">
    <property type="taxonomic scope" value="Bacteria"/>
</dbReference>
<proteinExistence type="predicted"/>
<dbReference type="AlphaFoldDB" id="X5DAS1"/>
<accession>X5DAS1</accession>
<reference evidence="1 3" key="1">
    <citation type="submission" date="2014-03" db="EMBL/GenBank/DDBJ databases">
        <title>Complete genome sequence of a deeply braunched marine Bacteroidia bacterium Draconibacterium orientale type strain FH5T.</title>
        <authorList>
            <person name="Li X."/>
            <person name="Wang X."/>
            <person name="Xie Z."/>
            <person name="Du Z."/>
            <person name="Chen G."/>
        </authorList>
    </citation>
    <scope>NUCLEOTIDE SEQUENCE [LARGE SCALE GENOMIC DNA]</scope>
    <source>
        <strain evidence="1 3">FH5</strain>
    </source>
</reference>
<organism evidence="2 4">
    <name type="scientific">Draconibacterium orientale</name>
    <dbReference type="NCBI Taxonomy" id="1168034"/>
    <lineage>
        <taxon>Bacteria</taxon>
        <taxon>Pseudomonadati</taxon>
        <taxon>Bacteroidota</taxon>
        <taxon>Bacteroidia</taxon>
        <taxon>Marinilabiliales</taxon>
        <taxon>Prolixibacteraceae</taxon>
        <taxon>Draconibacterium</taxon>
    </lineage>
</organism>
<evidence type="ECO:0000313" key="4">
    <source>
        <dbReference type="Proteomes" id="UP000181981"/>
    </source>
</evidence>
<dbReference type="RefSeq" id="WP_038558093.1">
    <property type="nucleotide sequence ID" value="NZ_FOHT01000022.1"/>
</dbReference>
<dbReference type="OrthoDB" id="9255867at2"/>
<dbReference type="EMBL" id="CP007451">
    <property type="protein sequence ID" value="AHW59888.1"/>
    <property type="molecule type" value="Genomic_DNA"/>
</dbReference>
<dbReference type="EMBL" id="FOHT01000022">
    <property type="protein sequence ID" value="SET75377.1"/>
    <property type="molecule type" value="Genomic_DNA"/>
</dbReference>
<protein>
    <submittedName>
        <fullName evidence="2">Uncharacterized protein</fullName>
    </submittedName>
</protein>
<evidence type="ECO:0000313" key="3">
    <source>
        <dbReference type="Proteomes" id="UP000023772"/>
    </source>
</evidence>
<evidence type="ECO:0000313" key="2">
    <source>
        <dbReference type="EMBL" id="SET75377.1"/>
    </source>
</evidence>
<keyword evidence="3" id="KW-1185">Reference proteome</keyword>